<dbReference type="SUPFAM" id="SSF82754">
    <property type="entry name" value="C-terminal, gelsolin-like domain of Sec23/24"/>
    <property type="match status" value="1"/>
</dbReference>
<evidence type="ECO:0000256" key="4">
    <source>
        <dbReference type="ARBA" id="ARBA00022448"/>
    </source>
</evidence>
<feature type="region of interest" description="Disordered" evidence="7">
    <location>
        <begin position="52"/>
        <end position="130"/>
    </location>
</feature>
<evidence type="ECO:0000259" key="8">
    <source>
        <dbReference type="Pfam" id="PF00626"/>
    </source>
</evidence>
<dbReference type="InterPro" id="IPR012990">
    <property type="entry name" value="Beta-sandwich_Sec23_24"/>
</dbReference>
<dbReference type="PANTHER" id="PTHR13803:SF4">
    <property type="entry name" value="SECRETORY 24CD, ISOFORM C"/>
    <property type="match status" value="1"/>
</dbReference>
<feature type="domain" description="Sec23/Sec24 helical" evidence="11">
    <location>
        <begin position="1420"/>
        <end position="1520"/>
    </location>
</feature>
<evidence type="ECO:0000259" key="9">
    <source>
        <dbReference type="Pfam" id="PF04810"/>
    </source>
</evidence>
<reference evidence="13" key="2">
    <citation type="submission" date="2022-06" db="UniProtKB">
        <authorList>
            <consortium name="EnsemblMetazoa"/>
        </authorList>
    </citation>
    <scope>IDENTIFICATION</scope>
</reference>
<comment type="subcellular location">
    <subcellularLocation>
        <location evidence="1">Cytoplasmic vesicle</location>
        <location evidence="1">COPII-coated vesicle membrane</location>
        <topology evidence="1">Peripheral membrane protein</topology>
        <orientation evidence="1">Cytoplasmic side</orientation>
    </subcellularLocation>
    <subcellularLocation>
        <location evidence="2">Endoplasmic reticulum membrane</location>
        <topology evidence="2">Peripheral membrane protein</topology>
        <orientation evidence="2">Cytoplasmic side</orientation>
    </subcellularLocation>
</comment>
<dbReference type="SUPFAM" id="SSF81995">
    <property type="entry name" value="beta-sandwich domain of Sec23/24"/>
    <property type="match status" value="1"/>
</dbReference>
<feature type="compositionally biased region" description="Pro residues" evidence="7">
    <location>
        <begin position="471"/>
        <end position="490"/>
    </location>
</feature>
<evidence type="ECO:0000256" key="2">
    <source>
        <dbReference type="ARBA" id="ARBA00004397"/>
    </source>
</evidence>
<accession>A0A8R2H9A2</accession>
<keyword evidence="5" id="KW-0653">Protein transport</keyword>
<evidence type="ECO:0000256" key="1">
    <source>
        <dbReference type="ARBA" id="ARBA00004299"/>
    </source>
</evidence>
<feature type="compositionally biased region" description="Polar residues" evidence="7">
    <location>
        <begin position="607"/>
        <end position="626"/>
    </location>
</feature>
<feature type="domain" description="Gelsolin-like" evidence="8">
    <location>
        <begin position="1546"/>
        <end position="1614"/>
    </location>
</feature>
<feature type="compositionally biased region" description="Low complexity" evidence="7">
    <location>
        <begin position="793"/>
        <end position="817"/>
    </location>
</feature>
<keyword evidence="14" id="KW-1185">Reference proteome</keyword>
<dbReference type="OrthoDB" id="49016at2759"/>
<comment type="similarity">
    <text evidence="3">Belongs to the SEC23/SEC24 family. SEC24 subfamily.</text>
</comment>
<dbReference type="InterPro" id="IPR007123">
    <property type="entry name" value="Gelsolin-like_dom"/>
</dbReference>
<feature type="domain" description="Sec23/Sec24 trunk" evidence="10">
    <location>
        <begin position="1076"/>
        <end position="1319"/>
    </location>
</feature>
<protein>
    <recommendedName>
        <fullName evidence="15">Protein transport protein Sec24C</fullName>
    </recommendedName>
</protein>
<dbReference type="InterPro" id="IPR036175">
    <property type="entry name" value="Sec23/24_helical_dom_sf"/>
</dbReference>
<dbReference type="Pfam" id="PF04810">
    <property type="entry name" value="zf-Sec23_Sec24"/>
    <property type="match status" value="1"/>
</dbReference>
<dbReference type="FunFam" id="3.40.50.410:FF:000020">
    <property type="entry name" value="protein transport protein Sec24D isoform X1"/>
    <property type="match status" value="1"/>
</dbReference>
<dbReference type="InterPro" id="IPR050550">
    <property type="entry name" value="SEC23_SEC24_subfamily"/>
</dbReference>
<feature type="compositionally biased region" description="Polar residues" evidence="7">
    <location>
        <begin position="763"/>
        <end position="782"/>
    </location>
</feature>
<evidence type="ECO:0000259" key="10">
    <source>
        <dbReference type="Pfam" id="PF04811"/>
    </source>
</evidence>
<feature type="domain" description="Sec23/Sec24 beta-sandwich" evidence="12">
    <location>
        <begin position="1326"/>
        <end position="1407"/>
    </location>
</feature>
<dbReference type="InterPro" id="IPR041742">
    <property type="entry name" value="Sec24-like_trunk_dom"/>
</dbReference>
<dbReference type="GO" id="GO:0030127">
    <property type="term" value="C:COPII vesicle coat"/>
    <property type="evidence" value="ECO:0007669"/>
    <property type="project" value="InterPro"/>
</dbReference>
<dbReference type="Gene3D" id="1.20.120.730">
    <property type="entry name" value="Sec23/Sec24 helical domain"/>
    <property type="match status" value="1"/>
</dbReference>
<dbReference type="Pfam" id="PF04811">
    <property type="entry name" value="Sec23_trunk"/>
    <property type="match status" value="1"/>
</dbReference>
<dbReference type="SUPFAM" id="SSF82919">
    <property type="entry name" value="Zn-finger domain of Sec23/24"/>
    <property type="match status" value="1"/>
</dbReference>
<feature type="compositionally biased region" description="Low complexity" evidence="7">
    <location>
        <begin position="423"/>
        <end position="432"/>
    </location>
</feature>
<dbReference type="GeneID" id="100164864"/>
<feature type="compositionally biased region" description="Polar residues" evidence="7">
    <location>
        <begin position="69"/>
        <end position="130"/>
    </location>
</feature>
<dbReference type="InterPro" id="IPR006895">
    <property type="entry name" value="Znf_Sec23_Sec24"/>
</dbReference>
<feature type="compositionally biased region" description="Polar residues" evidence="7">
    <location>
        <begin position="581"/>
        <end position="599"/>
    </location>
</feature>
<dbReference type="Gene3D" id="3.40.20.10">
    <property type="entry name" value="Severin"/>
    <property type="match status" value="1"/>
</dbReference>
<dbReference type="InterPro" id="IPR036174">
    <property type="entry name" value="Znf_Sec23_Sec24_sf"/>
</dbReference>
<dbReference type="Pfam" id="PF08033">
    <property type="entry name" value="Sec23_BS"/>
    <property type="match status" value="1"/>
</dbReference>
<dbReference type="InterPro" id="IPR006900">
    <property type="entry name" value="Sec23/24_helical_dom"/>
</dbReference>
<dbReference type="GO" id="GO:0005789">
    <property type="term" value="C:endoplasmic reticulum membrane"/>
    <property type="evidence" value="ECO:0007669"/>
    <property type="project" value="UniProtKB-SubCell"/>
</dbReference>
<dbReference type="InterPro" id="IPR036465">
    <property type="entry name" value="vWFA_dom_sf"/>
</dbReference>
<reference evidence="14" key="1">
    <citation type="submission" date="2010-06" db="EMBL/GenBank/DDBJ databases">
        <authorList>
            <person name="Jiang H."/>
            <person name="Abraham K."/>
            <person name="Ali S."/>
            <person name="Alsbrooks S.L."/>
            <person name="Anim B.N."/>
            <person name="Anosike U.S."/>
            <person name="Attaway T."/>
            <person name="Bandaranaike D.P."/>
            <person name="Battles P.K."/>
            <person name="Bell S.N."/>
            <person name="Bell A.V."/>
            <person name="Beltran B."/>
            <person name="Bickham C."/>
            <person name="Bustamante Y."/>
            <person name="Caleb T."/>
            <person name="Canada A."/>
            <person name="Cardenas V."/>
            <person name="Carter K."/>
            <person name="Chacko J."/>
            <person name="Chandrabose M.N."/>
            <person name="Chavez D."/>
            <person name="Chavez A."/>
            <person name="Chen L."/>
            <person name="Chu H.-S."/>
            <person name="Claassen K.J."/>
            <person name="Cockrell R."/>
            <person name="Collins M."/>
            <person name="Cooper J.A."/>
            <person name="Cree A."/>
            <person name="Curry S.M."/>
            <person name="Da Y."/>
            <person name="Dao M.D."/>
            <person name="Das B."/>
            <person name="Davila M.-L."/>
            <person name="Davy-Carroll L."/>
            <person name="Denson S."/>
            <person name="Dinh H."/>
            <person name="Ebong V.E."/>
            <person name="Edwards J.R."/>
            <person name="Egan A."/>
            <person name="El-Daye J."/>
            <person name="Escobedo L."/>
            <person name="Fernandez S."/>
            <person name="Fernando P.R."/>
            <person name="Flagg N."/>
            <person name="Forbes L.D."/>
            <person name="Fowler R.G."/>
            <person name="Fu Q."/>
            <person name="Gabisi R.A."/>
            <person name="Ganer J."/>
            <person name="Garbino Pronczuk A."/>
            <person name="Garcia R.M."/>
            <person name="Garner T."/>
            <person name="Garrett T.E."/>
            <person name="Gonzalez D.A."/>
            <person name="Hamid H."/>
            <person name="Hawkins E.S."/>
            <person name="Hirani K."/>
            <person name="Hogues M.E."/>
            <person name="Hollins B."/>
            <person name="Hsiao C.-H."/>
            <person name="Jabil R."/>
            <person name="James M.L."/>
            <person name="Jhangiani S.N."/>
            <person name="Johnson B."/>
            <person name="Johnson Q."/>
            <person name="Joshi V."/>
            <person name="Kalu J.B."/>
            <person name="Kam C."/>
            <person name="Kashfia A."/>
            <person name="Keebler J."/>
            <person name="Kisamo H."/>
            <person name="Kovar C.L."/>
            <person name="Lago L.A."/>
            <person name="Lai C.-Y."/>
            <person name="Laidlaw J."/>
            <person name="Lara F."/>
            <person name="Le T.-K."/>
            <person name="Lee S.L."/>
            <person name="Legall F.H."/>
            <person name="Lemon S.J."/>
            <person name="Lewis L.R."/>
            <person name="Li B."/>
            <person name="Liu Y."/>
            <person name="Liu Y.-S."/>
            <person name="Lopez J."/>
            <person name="Lozado R.J."/>
            <person name="Lu J."/>
            <person name="Madu R.C."/>
            <person name="Maheshwari M."/>
            <person name="Maheshwari R."/>
            <person name="Malloy K."/>
            <person name="Martinez E."/>
            <person name="Mathew T."/>
            <person name="Mercado I.C."/>
            <person name="Mercado C."/>
            <person name="Meyer B."/>
            <person name="Montgomery K."/>
            <person name="Morgan M.B."/>
            <person name="Munidasa M."/>
            <person name="Nazareth L.V."/>
            <person name="Nelson J."/>
            <person name="Ng B.M."/>
            <person name="Nguyen N.B."/>
            <person name="Nguyen P.Q."/>
            <person name="Nguyen T."/>
            <person name="Obregon M."/>
            <person name="Okwuonu G.O."/>
            <person name="Onwere C.G."/>
            <person name="Orozco G."/>
            <person name="Parra A."/>
            <person name="Patel S."/>
            <person name="Patil S."/>
            <person name="Perez A."/>
            <person name="Perez Y."/>
            <person name="Pham C."/>
            <person name="Primus E.L."/>
            <person name="Pu L.-L."/>
            <person name="Puazo M."/>
            <person name="Qin X."/>
            <person name="Quiroz J.B."/>
            <person name="Reese J."/>
            <person name="Richards S."/>
            <person name="Rives C.M."/>
            <person name="Robberts R."/>
            <person name="Ruiz S.J."/>
            <person name="Ruiz M.J."/>
            <person name="Santibanez J."/>
            <person name="Schneider B.W."/>
            <person name="Sisson I."/>
            <person name="Smith M."/>
            <person name="Sodergren E."/>
            <person name="Song X.-Z."/>
            <person name="Song B.B."/>
            <person name="Summersgill H."/>
            <person name="Thelus R."/>
            <person name="Thornton R.D."/>
            <person name="Trejos Z.Y."/>
            <person name="Usmani K."/>
            <person name="Vattathil S."/>
            <person name="Villasana D."/>
            <person name="Walker D.L."/>
            <person name="Wang S."/>
            <person name="Wang K."/>
            <person name="White C.S."/>
            <person name="Williams A.C."/>
            <person name="Williamson J."/>
            <person name="Wilson K."/>
            <person name="Woghiren I.O."/>
            <person name="Woodworth J.R."/>
            <person name="Worley K.C."/>
            <person name="Wright R.A."/>
            <person name="Wu W."/>
            <person name="Young L."/>
            <person name="Zhang L."/>
            <person name="Zhang J."/>
            <person name="Zhu Y."/>
            <person name="Muzny D.M."/>
            <person name="Weinstock G."/>
            <person name="Gibbs R.A."/>
        </authorList>
    </citation>
    <scope>NUCLEOTIDE SEQUENCE [LARGE SCALE GENOMIC DNA]</scope>
    <source>
        <strain evidence="14">LSR1</strain>
    </source>
</reference>
<dbReference type="GO" id="GO:0090110">
    <property type="term" value="P:COPII-coated vesicle cargo loading"/>
    <property type="evidence" value="ECO:0007669"/>
    <property type="project" value="TreeGrafter"/>
</dbReference>
<sequence length="1675" mass="185444">MYNSTVKINCKCPSEKKSTIYSWHFSIFWDIFKQLLYLCTIILVEREMNNSQFPQERPPQHYGAPPPSQQNGQHNSSANYVPSYNQAEGTLNDQFSQLGFNNGRSQPPVQNNTLPSDISNFSSGPQINTPQSYPPANFNVELTGPPKQFSSSVPFVESSNQNVHSSDNFQDNTKNMVPPSPFPGNSIQSNIRDGGIINQESRDFNNGTPNNSSEAMYAKSKEFSTNNSNLITNQIGSQSTQSAFSVVPPQSRPQKPYSDNVQQPHLIETVPSQSDLSTQKLEYQSQPSNYPQQQSKVSHQQPDFQPQSNSITQSDFSRQSNATPQQSGFPPQSNLKQQQPGIPPQPNSMLPQSGFPPQANSIPQQPGFPPQPSSTLPQSGFQPPQANSKPQQAGFPPQTNLKSHQPGFPPQPNSTSQQPGFHPQSNSSFQQPGFPPQPNSTQQQPGFPPQPNSTPQQSGFPPQPNSTQQPPGFPPQPNSTPQQPGFPPQPDSLSQQPSFPSQLNSTPQQPGFPPKPNSSQQQGFPPQPNSTLQKPGFPPQSNSSTQQPGFPPQPNSILQQPGFPPRPNSTSHQPGFPPQPNSTLQQPGFPLQPNSTLQQPGFPPQPNSTLQQPGFPPQLNSMSQQPGFPPQPNSTLQQPGFPPKSNSSSQQQGFPLQPNSTLQQPGFPPQPNSTLQQSGFPPQPNSTLQQPGFPPQPNSSLQQPGFPPQPNSILQQPGFPPRPNSTSHQPGFPPLPNSTLQQPGFPPQPNSTLQHPGFPPQPNSTLQQPGFPSQPNNSTLQQPGFPPQPNLISQQSGFPPQQQQGFPPQSGSLPSQQMGFPPQSGNLPSRQAGYPPQQPGLTSQQPQQPQQPVYSQQQNGFHPQQPGYPPQQPGYPTQQPGFNQGTPAYMGQPAPSRRLDPDQMPSPVQVIQDDQLSKSGLFLTNQRGLVPPLVTTDFTVQDSGNASPRLIRSTMYCVPTTTDIMKQTSVPFGLVISPLAKIKPDEYPLPIINTGEIGPVRCKRCKAYMSPFMQFIDGGKHFTCLLCKATTEVPVEYFQHLDHTGQRLDRSERPELGFGSYEFIVPKEYCRKEMQPKPPAYIFVIDVSYNNIKSGLVKLICAFMKELLTQLPTELGNEKSKIRVGFITYDTTVHFYNLKETLAVPQMMIVGDTSEVFMPLLDGFLCDPEQSSQVIDALMEQIPTHFNETRITETILLPAIRAGMEALKNADCCGKLFVFHSSLPIAEAPGKLKNREDRKLLATDKEKTMLNPQTNVYKELGEECVQVGCSVDLFITNNSFIDLPTIGQISKITGGEIFKYTYFQAEVDGQRFLSDLKHDISRPTVFDAVMRVRTSTGTRPTDFYGHFFMSNSTDVELAAIDCDKAIAIEVKHDDKLDEQDGVLIQTAMLYTSCSGQRRVRILNLSLRSSGQMGELYRSCDLDTIMNFFGKQVMYKILESSGRQVKEAITNKTAQILATYRKHCASPSSAGQLILPECMKLMPLYVNCLIKSDAMSGGPDLTVDDRWFNMHLVITADIPTTLGYFYPRLIPIHTLADEKLLDDVSIPDQLRCSIEKFAENGAYILENGVYMFMWLGMGLSQTFLSDVFGVQNITYVNTEHSAIPVLDNPLNKAIRQVLSKIQKERSHTMRLAIIRQKDKIETVMRHFLVEDHGIDNSPSYVEFLCHMHKEIRNLLS</sequence>
<evidence type="ECO:0008006" key="15">
    <source>
        <dbReference type="Google" id="ProtNLM"/>
    </source>
</evidence>
<keyword evidence="6" id="KW-0968">Cytoplasmic vesicle</keyword>
<dbReference type="Pfam" id="PF00626">
    <property type="entry name" value="Gelsolin"/>
    <property type="match status" value="1"/>
</dbReference>
<dbReference type="PANTHER" id="PTHR13803">
    <property type="entry name" value="SEC24-RELATED PROTEIN"/>
    <property type="match status" value="1"/>
</dbReference>
<evidence type="ECO:0000259" key="11">
    <source>
        <dbReference type="Pfam" id="PF04815"/>
    </source>
</evidence>
<organism evidence="13 14">
    <name type="scientific">Acyrthosiphon pisum</name>
    <name type="common">Pea aphid</name>
    <dbReference type="NCBI Taxonomy" id="7029"/>
    <lineage>
        <taxon>Eukaryota</taxon>
        <taxon>Metazoa</taxon>
        <taxon>Ecdysozoa</taxon>
        <taxon>Arthropoda</taxon>
        <taxon>Hexapoda</taxon>
        <taxon>Insecta</taxon>
        <taxon>Pterygota</taxon>
        <taxon>Neoptera</taxon>
        <taxon>Paraneoptera</taxon>
        <taxon>Hemiptera</taxon>
        <taxon>Sternorrhyncha</taxon>
        <taxon>Aphidomorpha</taxon>
        <taxon>Aphidoidea</taxon>
        <taxon>Aphididae</taxon>
        <taxon>Macrosiphini</taxon>
        <taxon>Acyrthosiphon</taxon>
    </lineage>
</organism>
<evidence type="ECO:0000256" key="6">
    <source>
        <dbReference type="ARBA" id="ARBA00023329"/>
    </source>
</evidence>
<feature type="compositionally biased region" description="Polar residues" evidence="7">
    <location>
        <begin position="270"/>
        <end position="282"/>
    </location>
</feature>
<dbReference type="GO" id="GO:0000149">
    <property type="term" value="F:SNARE binding"/>
    <property type="evidence" value="ECO:0007669"/>
    <property type="project" value="TreeGrafter"/>
</dbReference>
<evidence type="ECO:0000313" key="13">
    <source>
        <dbReference type="EnsemblMetazoa" id="XP_016660087.1"/>
    </source>
</evidence>
<dbReference type="Gene3D" id="2.30.30.380">
    <property type="entry name" value="Zn-finger domain of Sec23/24"/>
    <property type="match status" value="1"/>
</dbReference>
<evidence type="ECO:0000259" key="12">
    <source>
        <dbReference type="Pfam" id="PF08033"/>
    </source>
</evidence>
<feature type="compositionally biased region" description="Polar residues" evidence="7">
    <location>
        <begin position="296"/>
        <end position="340"/>
    </location>
</feature>
<feature type="compositionally biased region" description="Low complexity" evidence="7">
    <location>
        <begin position="839"/>
        <end position="858"/>
    </location>
</feature>
<evidence type="ECO:0000313" key="14">
    <source>
        <dbReference type="Proteomes" id="UP000007819"/>
    </source>
</evidence>
<feature type="compositionally biased region" description="Low complexity" evidence="7">
    <location>
        <begin position="491"/>
        <end position="503"/>
    </location>
</feature>
<evidence type="ECO:0000256" key="5">
    <source>
        <dbReference type="ARBA" id="ARBA00022927"/>
    </source>
</evidence>
<feature type="compositionally biased region" description="Polar residues" evidence="7">
    <location>
        <begin position="373"/>
        <end position="403"/>
    </location>
</feature>
<dbReference type="CTD" id="33409"/>
<dbReference type="Pfam" id="PF04815">
    <property type="entry name" value="Sec23_helical"/>
    <property type="match status" value="1"/>
</dbReference>
<feature type="compositionally biased region" description="Polar residues" evidence="7">
    <location>
        <begin position="672"/>
        <end position="690"/>
    </location>
</feature>
<evidence type="ECO:0000256" key="7">
    <source>
        <dbReference type="SAM" id="MobiDB-lite"/>
    </source>
</evidence>
<dbReference type="GO" id="GO:0070971">
    <property type="term" value="C:endoplasmic reticulum exit site"/>
    <property type="evidence" value="ECO:0007669"/>
    <property type="project" value="TreeGrafter"/>
</dbReference>
<feature type="compositionally biased region" description="Polar residues" evidence="7">
    <location>
        <begin position="517"/>
        <end position="548"/>
    </location>
</feature>
<feature type="region of interest" description="Disordered" evidence="7">
    <location>
        <begin position="240"/>
        <end position="906"/>
    </location>
</feature>
<dbReference type="SUPFAM" id="SSF53300">
    <property type="entry name" value="vWA-like"/>
    <property type="match status" value="1"/>
</dbReference>
<dbReference type="EnsemblMetazoa" id="XM_016804598.2">
    <property type="protein sequence ID" value="XP_016660087.1"/>
    <property type="gene ID" value="LOC100164864"/>
</dbReference>
<feature type="compositionally biased region" description="Low complexity" evidence="7">
    <location>
        <begin position="283"/>
        <end position="295"/>
    </location>
</feature>
<dbReference type="RefSeq" id="XP_016660087.1">
    <property type="nucleotide sequence ID" value="XM_016804598.1"/>
</dbReference>
<dbReference type="Proteomes" id="UP000007819">
    <property type="component" value="Chromosome A2"/>
</dbReference>
<dbReference type="SUPFAM" id="SSF81811">
    <property type="entry name" value="Helical domain of Sec23/24"/>
    <property type="match status" value="1"/>
</dbReference>
<feature type="compositionally biased region" description="Polar residues" evidence="7">
    <location>
        <begin position="633"/>
        <end position="664"/>
    </location>
</feature>
<dbReference type="CDD" id="cd01479">
    <property type="entry name" value="Sec24-like"/>
    <property type="match status" value="1"/>
</dbReference>
<dbReference type="Gene3D" id="2.60.40.1670">
    <property type="entry name" value="beta-sandwich domain of Sec23/24"/>
    <property type="match status" value="1"/>
</dbReference>
<dbReference type="GO" id="GO:0006886">
    <property type="term" value="P:intracellular protein transport"/>
    <property type="evidence" value="ECO:0007669"/>
    <property type="project" value="InterPro"/>
</dbReference>
<feature type="compositionally biased region" description="Polar residues" evidence="7">
    <location>
        <begin position="453"/>
        <end position="470"/>
    </location>
</feature>
<dbReference type="GO" id="GO:0008270">
    <property type="term" value="F:zinc ion binding"/>
    <property type="evidence" value="ECO:0007669"/>
    <property type="project" value="InterPro"/>
</dbReference>
<dbReference type="InterPro" id="IPR029006">
    <property type="entry name" value="ADF-H/Gelsolin-like_dom_sf"/>
</dbReference>
<dbReference type="InterPro" id="IPR006896">
    <property type="entry name" value="Sec23/24_trunk_dom"/>
</dbReference>
<dbReference type="Gene3D" id="3.40.50.410">
    <property type="entry name" value="von Willebrand factor, type A domain"/>
    <property type="match status" value="1"/>
</dbReference>
<feature type="domain" description="Zinc finger Sec23/Sec24-type" evidence="9">
    <location>
        <begin position="999"/>
        <end position="1037"/>
    </location>
</feature>
<proteinExistence type="inferred from homology"/>
<dbReference type="InterPro" id="IPR036180">
    <property type="entry name" value="Gelsolin-like_dom_sf"/>
</dbReference>
<name>A0A8R2H9A2_ACYPI</name>
<evidence type="ECO:0000256" key="3">
    <source>
        <dbReference type="ARBA" id="ARBA00008334"/>
    </source>
</evidence>
<keyword evidence="4" id="KW-0813">Transport</keyword>